<dbReference type="Proteomes" id="UP001202328">
    <property type="component" value="Unassembled WGS sequence"/>
</dbReference>
<evidence type="ECO:0000313" key="6">
    <source>
        <dbReference type="EMBL" id="KAI3944275.1"/>
    </source>
</evidence>
<keyword evidence="7" id="KW-1185">Reference proteome</keyword>
<evidence type="ECO:0000256" key="3">
    <source>
        <dbReference type="ARBA" id="ARBA00022806"/>
    </source>
</evidence>
<dbReference type="Gene3D" id="3.30.70.330">
    <property type="match status" value="1"/>
</dbReference>
<dbReference type="InterPro" id="IPR012677">
    <property type="entry name" value="Nucleotide-bd_a/b_plait_sf"/>
</dbReference>
<dbReference type="GO" id="GO:0004386">
    <property type="term" value="F:helicase activity"/>
    <property type="evidence" value="ECO:0007669"/>
    <property type="project" value="UniProtKB-KW"/>
</dbReference>
<dbReference type="SUPFAM" id="SSF54928">
    <property type="entry name" value="RNA-binding domain, RBD"/>
    <property type="match status" value="1"/>
</dbReference>
<dbReference type="InterPro" id="IPR035979">
    <property type="entry name" value="RBD_domain_sf"/>
</dbReference>
<dbReference type="GO" id="GO:0042393">
    <property type="term" value="F:histone binding"/>
    <property type="evidence" value="ECO:0007669"/>
    <property type="project" value="TreeGrafter"/>
</dbReference>
<dbReference type="PANTHER" id="PTHR45685:SF1">
    <property type="entry name" value="HELICASE SRCAP"/>
    <property type="match status" value="1"/>
</dbReference>
<dbReference type="PANTHER" id="PTHR45685">
    <property type="entry name" value="HELICASE SRCAP-RELATED"/>
    <property type="match status" value="1"/>
</dbReference>
<comment type="caution">
    <text evidence="6">The sequence shown here is derived from an EMBL/GenBank/DDBJ whole genome shotgun (WGS) entry which is preliminary data.</text>
</comment>
<dbReference type="AlphaFoldDB" id="A0AAD4T6X7"/>
<dbReference type="GO" id="GO:0003677">
    <property type="term" value="F:DNA binding"/>
    <property type="evidence" value="ECO:0007669"/>
    <property type="project" value="UniProtKB-KW"/>
</dbReference>
<keyword evidence="2" id="KW-0547">Nucleotide-binding</keyword>
<keyword evidence="5" id="KW-0175">Coiled coil</keyword>
<name>A0AAD4T6X7_9MAGN</name>
<evidence type="ECO:0000256" key="1">
    <source>
        <dbReference type="ARBA" id="ARBA00004123"/>
    </source>
</evidence>
<protein>
    <submittedName>
        <fullName evidence="6">Uncharacterized protein</fullName>
    </submittedName>
</protein>
<keyword evidence="3" id="KW-0347">Helicase</keyword>
<dbReference type="GO" id="GO:0000812">
    <property type="term" value="C:Swr1 complex"/>
    <property type="evidence" value="ECO:0007669"/>
    <property type="project" value="TreeGrafter"/>
</dbReference>
<dbReference type="EMBL" id="JAJJMB010004060">
    <property type="protein sequence ID" value="KAI3944275.1"/>
    <property type="molecule type" value="Genomic_DNA"/>
</dbReference>
<dbReference type="GO" id="GO:0016887">
    <property type="term" value="F:ATP hydrolysis activity"/>
    <property type="evidence" value="ECO:0007669"/>
    <property type="project" value="TreeGrafter"/>
</dbReference>
<dbReference type="GO" id="GO:0006338">
    <property type="term" value="P:chromatin remodeling"/>
    <property type="evidence" value="ECO:0007669"/>
    <property type="project" value="TreeGrafter"/>
</dbReference>
<evidence type="ECO:0000313" key="7">
    <source>
        <dbReference type="Proteomes" id="UP001202328"/>
    </source>
</evidence>
<dbReference type="InterPro" id="IPR050520">
    <property type="entry name" value="INO80/SWR1_helicase"/>
</dbReference>
<keyword evidence="3" id="KW-0378">Hydrolase</keyword>
<organism evidence="6 7">
    <name type="scientific">Papaver atlanticum</name>
    <dbReference type="NCBI Taxonomy" id="357466"/>
    <lineage>
        <taxon>Eukaryota</taxon>
        <taxon>Viridiplantae</taxon>
        <taxon>Streptophyta</taxon>
        <taxon>Embryophyta</taxon>
        <taxon>Tracheophyta</taxon>
        <taxon>Spermatophyta</taxon>
        <taxon>Magnoliopsida</taxon>
        <taxon>Ranunculales</taxon>
        <taxon>Papaveraceae</taxon>
        <taxon>Papaveroideae</taxon>
        <taxon>Papaver</taxon>
    </lineage>
</organism>
<proteinExistence type="predicted"/>
<dbReference type="GO" id="GO:0005524">
    <property type="term" value="F:ATP binding"/>
    <property type="evidence" value="ECO:0007669"/>
    <property type="project" value="UniProtKB-KW"/>
</dbReference>
<evidence type="ECO:0000256" key="5">
    <source>
        <dbReference type="SAM" id="Coils"/>
    </source>
</evidence>
<keyword evidence="4" id="KW-0067">ATP-binding</keyword>
<sequence>MEDFFKQFGSINRLRIPRNKKVFSYLCFGFDYQVLGGLQIGKSKHFGFIELESPKVSKIVCSLSTLFVVIQEEEQKLRKVALNISKDVKKFWTKIEKLVLYKHQLELEEKKKKALDRQLDFLLGRHKGIRLC</sequence>
<evidence type="ECO:0000256" key="2">
    <source>
        <dbReference type="ARBA" id="ARBA00022741"/>
    </source>
</evidence>
<evidence type="ECO:0000256" key="4">
    <source>
        <dbReference type="ARBA" id="ARBA00022840"/>
    </source>
</evidence>
<gene>
    <name evidence="6" type="ORF">MKW98_016505</name>
</gene>
<feature type="coiled-coil region" evidence="5">
    <location>
        <begin position="98"/>
        <end position="125"/>
    </location>
</feature>
<accession>A0AAD4T6X7</accession>
<reference evidence="6" key="1">
    <citation type="submission" date="2022-04" db="EMBL/GenBank/DDBJ databases">
        <title>A functionally conserved STORR gene fusion in Papaver species that diverged 16.8 million years ago.</title>
        <authorList>
            <person name="Catania T."/>
        </authorList>
    </citation>
    <scope>NUCLEOTIDE SEQUENCE</scope>
    <source>
        <strain evidence="6">S-188037</strain>
    </source>
</reference>
<comment type="subcellular location">
    <subcellularLocation>
        <location evidence="1">Nucleus</location>
    </subcellularLocation>
</comment>